<organism evidence="1">
    <name type="scientific">Tanacetum cinerariifolium</name>
    <name type="common">Dalmatian daisy</name>
    <name type="synonym">Chrysanthemum cinerariifolium</name>
    <dbReference type="NCBI Taxonomy" id="118510"/>
    <lineage>
        <taxon>Eukaryota</taxon>
        <taxon>Viridiplantae</taxon>
        <taxon>Streptophyta</taxon>
        <taxon>Embryophyta</taxon>
        <taxon>Tracheophyta</taxon>
        <taxon>Spermatophyta</taxon>
        <taxon>Magnoliopsida</taxon>
        <taxon>eudicotyledons</taxon>
        <taxon>Gunneridae</taxon>
        <taxon>Pentapetalae</taxon>
        <taxon>asterids</taxon>
        <taxon>campanulids</taxon>
        <taxon>Asterales</taxon>
        <taxon>Asteraceae</taxon>
        <taxon>Asteroideae</taxon>
        <taxon>Anthemideae</taxon>
        <taxon>Anthemidinae</taxon>
        <taxon>Tanacetum</taxon>
    </lineage>
</organism>
<sequence length="291" mass="32055">MLLSNKGFSHIKVVYLGGLYVMIELPTAKSKSKFLNHVGVASWFNALSDVQPDFIPREKFKIIVKGKIFVVRAKELFVWSPTFTEVPETTYCSDDDSNKGAGVNLLGKNVQPDLQEESDHEAVSETFFGENVEEFGNATDQLQYPIDKEASYDPFNIYDILNKRNKDAGNVEQNEDGNVGTDSSVLFPPGFTPEKAKPKEAAQEGTNDHVISCSHDKSAGSSLRIMENVQNIKVHTSTVIQGSGCKHKTGGSILVVLDEMIKVGQTMGFTMDRCANDLEKIIGSQGVHEVF</sequence>
<keyword evidence="1" id="KW-0548">Nucleotidyltransferase</keyword>
<keyword evidence="1" id="KW-0695">RNA-directed DNA polymerase</keyword>
<evidence type="ECO:0000313" key="1">
    <source>
        <dbReference type="EMBL" id="GEU40309.1"/>
    </source>
</evidence>
<comment type="caution">
    <text evidence="1">The sequence shown here is derived from an EMBL/GenBank/DDBJ whole genome shotgun (WGS) entry which is preliminary data.</text>
</comment>
<keyword evidence="1" id="KW-0808">Transferase</keyword>
<dbReference type="AlphaFoldDB" id="A0A6L2JU92"/>
<name>A0A6L2JU92_TANCI</name>
<reference evidence="1" key="1">
    <citation type="journal article" date="2019" name="Sci. Rep.">
        <title>Draft genome of Tanacetum cinerariifolium, the natural source of mosquito coil.</title>
        <authorList>
            <person name="Yamashiro T."/>
            <person name="Shiraishi A."/>
            <person name="Satake H."/>
            <person name="Nakayama K."/>
        </authorList>
    </citation>
    <scope>NUCLEOTIDE SEQUENCE</scope>
</reference>
<protein>
    <submittedName>
        <fullName evidence="1">RNA-directed DNA polymerase, eukaryota</fullName>
    </submittedName>
</protein>
<dbReference type="GO" id="GO:0003964">
    <property type="term" value="F:RNA-directed DNA polymerase activity"/>
    <property type="evidence" value="ECO:0007669"/>
    <property type="project" value="UniProtKB-KW"/>
</dbReference>
<proteinExistence type="predicted"/>
<dbReference type="EMBL" id="BKCJ010001285">
    <property type="protein sequence ID" value="GEU40309.1"/>
    <property type="molecule type" value="Genomic_DNA"/>
</dbReference>
<accession>A0A6L2JU92</accession>
<gene>
    <name evidence="1" type="ORF">Tci_012287</name>
</gene>